<feature type="transmembrane region" description="Helical" evidence="7">
    <location>
        <begin position="204"/>
        <end position="225"/>
    </location>
</feature>
<evidence type="ECO:0000256" key="5">
    <source>
        <dbReference type="ARBA" id="ARBA00038359"/>
    </source>
</evidence>
<feature type="domain" description="Rhodopsin" evidence="8">
    <location>
        <begin position="27"/>
        <end position="270"/>
    </location>
</feature>
<evidence type="ECO:0000313" key="10">
    <source>
        <dbReference type="Proteomes" id="UP000605986"/>
    </source>
</evidence>
<dbReference type="Pfam" id="PF20684">
    <property type="entry name" value="Fung_rhodopsin"/>
    <property type="match status" value="1"/>
</dbReference>
<feature type="compositionally biased region" description="Basic and acidic residues" evidence="6">
    <location>
        <begin position="365"/>
        <end position="374"/>
    </location>
</feature>
<sequence length="374" mass="41666">MGYKPDAEVLSSNIIVFFFATVLICCRLAARKMTHAGLWWDDFFSVLSWISAAIYFGFSMYWTTVMGLGHVKADVPEPPEEVDEYARFGLFVAEFTYAMSLGFSKLAILGLYWRLFSVSSIRVGIYILQGCTVIWLTIRTFMTIFHCIPVAAYWNHNIKDAVCRIDPAKFMFGTTLVHLMLEIAVLSLPIFQVKSLKLRMGQKIAVVAMFMFGIFVCVASVIVLVEAINLSPKTTEMARDIKGVIMWAGLESDLAIISSCLPTIRPILSKVISTSFLGSTKSNSTGPNPISGLTSSKGIKLSHLSRTREVNDNSSTRQLADLEDGSSDDMNFTYPERGGHHNATVRAMPSDKEDSSKPYGIQVKNETRVYYESN</sequence>
<keyword evidence="10" id="KW-1185">Reference proteome</keyword>
<feature type="transmembrane region" description="Helical" evidence="7">
    <location>
        <begin position="125"/>
        <end position="151"/>
    </location>
</feature>
<comment type="subcellular location">
    <subcellularLocation>
        <location evidence="1">Membrane</location>
        <topology evidence="1">Multi-pass membrane protein</topology>
    </subcellularLocation>
</comment>
<comment type="caution">
    <text evidence="9">The sequence shown here is derived from an EMBL/GenBank/DDBJ whole genome shotgun (WGS) entry which is preliminary data.</text>
</comment>
<dbReference type="AlphaFoldDB" id="A0A8H4NFD6"/>
<dbReference type="EMBL" id="JAADJG010001172">
    <property type="protein sequence ID" value="KAF4422195.1"/>
    <property type="molecule type" value="Genomic_DNA"/>
</dbReference>
<comment type="similarity">
    <text evidence="5">Belongs to the SAT4 family.</text>
</comment>
<evidence type="ECO:0000256" key="3">
    <source>
        <dbReference type="ARBA" id="ARBA00022989"/>
    </source>
</evidence>
<proteinExistence type="inferred from homology"/>
<evidence type="ECO:0000259" key="8">
    <source>
        <dbReference type="Pfam" id="PF20684"/>
    </source>
</evidence>
<dbReference type="GO" id="GO:0016020">
    <property type="term" value="C:membrane"/>
    <property type="evidence" value="ECO:0007669"/>
    <property type="project" value="UniProtKB-SubCell"/>
</dbReference>
<feature type="transmembrane region" description="Helical" evidence="7">
    <location>
        <begin position="12"/>
        <end position="30"/>
    </location>
</feature>
<evidence type="ECO:0000256" key="1">
    <source>
        <dbReference type="ARBA" id="ARBA00004141"/>
    </source>
</evidence>
<reference evidence="9" key="1">
    <citation type="submission" date="2020-01" db="EMBL/GenBank/DDBJ databases">
        <title>Identification and distribution of gene clusters putatively required for synthesis of sphingolipid metabolism inhibitors in phylogenetically diverse species of the filamentous fungus Fusarium.</title>
        <authorList>
            <person name="Kim H.-S."/>
            <person name="Busman M."/>
            <person name="Brown D.W."/>
            <person name="Divon H."/>
            <person name="Uhlig S."/>
            <person name="Proctor R.H."/>
        </authorList>
    </citation>
    <scope>NUCLEOTIDE SEQUENCE</scope>
    <source>
        <strain evidence="9">NRRL 53441</strain>
    </source>
</reference>
<dbReference type="PANTHER" id="PTHR33048:SF47">
    <property type="entry name" value="INTEGRAL MEMBRANE PROTEIN-RELATED"/>
    <property type="match status" value="1"/>
</dbReference>
<evidence type="ECO:0000256" key="2">
    <source>
        <dbReference type="ARBA" id="ARBA00022692"/>
    </source>
</evidence>
<feature type="transmembrane region" description="Helical" evidence="7">
    <location>
        <begin position="42"/>
        <end position="62"/>
    </location>
</feature>
<keyword evidence="4 7" id="KW-0472">Membrane</keyword>
<dbReference type="OrthoDB" id="5421689at2759"/>
<dbReference type="Proteomes" id="UP000605986">
    <property type="component" value="Unassembled WGS sequence"/>
</dbReference>
<accession>A0A8H4NFD6</accession>
<evidence type="ECO:0000256" key="6">
    <source>
        <dbReference type="SAM" id="MobiDB-lite"/>
    </source>
</evidence>
<feature type="transmembrane region" description="Helical" evidence="7">
    <location>
        <begin position="171"/>
        <end position="192"/>
    </location>
</feature>
<gene>
    <name evidence="9" type="ORF">F53441_14299</name>
</gene>
<evidence type="ECO:0000313" key="9">
    <source>
        <dbReference type="EMBL" id="KAF4422195.1"/>
    </source>
</evidence>
<evidence type="ECO:0000256" key="7">
    <source>
        <dbReference type="SAM" id="Phobius"/>
    </source>
</evidence>
<organism evidence="9 10">
    <name type="scientific">Fusarium austroafricanum</name>
    <dbReference type="NCBI Taxonomy" id="2364996"/>
    <lineage>
        <taxon>Eukaryota</taxon>
        <taxon>Fungi</taxon>
        <taxon>Dikarya</taxon>
        <taxon>Ascomycota</taxon>
        <taxon>Pezizomycotina</taxon>
        <taxon>Sordariomycetes</taxon>
        <taxon>Hypocreomycetidae</taxon>
        <taxon>Hypocreales</taxon>
        <taxon>Nectriaceae</taxon>
        <taxon>Fusarium</taxon>
        <taxon>Fusarium concolor species complex</taxon>
    </lineage>
</organism>
<evidence type="ECO:0000256" key="4">
    <source>
        <dbReference type="ARBA" id="ARBA00023136"/>
    </source>
</evidence>
<protein>
    <recommendedName>
        <fullName evidence="8">Rhodopsin domain-containing protein</fullName>
    </recommendedName>
</protein>
<dbReference type="InterPro" id="IPR052337">
    <property type="entry name" value="SAT4-like"/>
</dbReference>
<name>A0A8H4NFD6_9HYPO</name>
<feature type="region of interest" description="Disordered" evidence="6">
    <location>
        <begin position="305"/>
        <end position="374"/>
    </location>
</feature>
<keyword evidence="3 7" id="KW-1133">Transmembrane helix</keyword>
<keyword evidence="2 7" id="KW-0812">Transmembrane</keyword>
<dbReference type="InterPro" id="IPR049326">
    <property type="entry name" value="Rhodopsin_dom_fungi"/>
</dbReference>
<feature type="transmembrane region" description="Helical" evidence="7">
    <location>
        <begin position="88"/>
        <end position="113"/>
    </location>
</feature>
<dbReference type="PANTHER" id="PTHR33048">
    <property type="entry name" value="PTH11-LIKE INTEGRAL MEMBRANE PROTEIN (AFU_ORTHOLOGUE AFUA_5G11245)"/>
    <property type="match status" value="1"/>
</dbReference>